<evidence type="ECO:0000256" key="5">
    <source>
        <dbReference type="ARBA" id="ARBA00022692"/>
    </source>
</evidence>
<evidence type="ECO:0000256" key="11">
    <source>
        <dbReference type="ARBA" id="ARBA00023214"/>
    </source>
</evidence>
<feature type="transmembrane region" description="Helical" evidence="13">
    <location>
        <begin position="179"/>
        <end position="200"/>
    </location>
</feature>
<comment type="subcellular location">
    <subcellularLocation>
        <location evidence="1 13">Cell membrane</location>
        <topology evidence="1 13">Multi-pass membrane protein</topology>
    </subcellularLocation>
</comment>
<evidence type="ECO:0000256" key="10">
    <source>
        <dbReference type="ARBA" id="ARBA00023180"/>
    </source>
</evidence>
<dbReference type="EMBL" id="CAJPEX010000424">
    <property type="protein sequence ID" value="CAG0915643.1"/>
    <property type="molecule type" value="Genomic_DNA"/>
</dbReference>
<protein>
    <recommendedName>
        <fullName evidence="13">Protein tweety homolog</fullName>
    </recommendedName>
</protein>
<evidence type="ECO:0000256" key="12">
    <source>
        <dbReference type="ARBA" id="ARBA00023303"/>
    </source>
</evidence>
<comment type="function">
    <text evidence="13">Probable chloride channel.</text>
</comment>
<evidence type="ECO:0000256" key="13">
    <source>
        <dbReference type="RuleBase" id="RU361114"/>
    </source>
</evidence>
<evidence type="ECO:0000313" key="15">
    <source>
        <dbReference type="EMBL" id="CAD7275491.1"/>
    </source>
</evidence>
<keyword evidence="10" id="KW-0325">Glycoprotein</keyword>
<evidence type="ECO:0000256" key="6">
    <source>
        <dbReference type="ARBA" id="ARBA00022989"/>
    </source>
</evidence>
<evidence type="ECO:0000256" key="14">
    <source>
        <dbReference type="SAM" id="MobiDB-lite"/>
    </source>
</evidence>
<sequence>MATSDGGARDAHETGMGTGSTSLSGGKESPDQLDSIHSSSEDPRLNELARDAFGKISVYLQGELLQVQSCTLTFFRSKEHYEVLEKMNLATVSKYHDMRQITGNASLEPHLAQLQQIEDSIEKLEKAAYQLDAYSKRLESRLWGSLPAVILILSLVVLLVYLSAYCCRRKTAKKKRFGFLRWVLVFFGVLCLASLSFAMFGNYLAHASVESFVHHVDRIHYLSSRAKNQTDDIAGKLHKEVEPRVGNLLDDLNRQSGDPRILRALDEMSRNVSEAKSRIASVNGKIGDAEVSILAHHISRVEEIRAPVTFAVLGLFALFCLILIIGLTKRYRCALMLFSVLGLLATVLSVLVACALLVLAMGLSDICRKPEDFVMNHIGSNPTRDVVDYYIKCQPRGENPLEQYLIESGRATSNMQSSLNTVHDIANRLNGDQLVKLGQAVNATAEGMKQLHSALSCRPVYVEYIKALETGCNDLMLGLTIMLLSFSACCVLFYVLVLMDSHLWIYMRKRNYLNAEETDPFLPPGQNRNAQAAANLNRRTNIAMTGSLGPSYRTRHYSNTHTPPHTPPFPGTLNGRTMENDPRYGGYHPPGNYHHRGYVTQHHPGAPPVSIATLPGPNHGQYATLSRHCKTLEASTFY</sequence>
<dbReference type="GO" id="GO:0034707">
    <property type="term" value="C:chloride channel complex"/>
    <property type="evidence" value="ECO:0007669"/>
    <property type="project" value="UniProtKB-UniRule"/>
</dbReference>
<evidence type="ECO:0000256" key="1">
    <source>
        <dbReference type="ARBA" id="ARBA00004651"/>
    </source>
</evidence>
<evidence type="ECO:0000256" key="8">
    <source>
        <dbReference type="ARBA" id="ARBA00023136"/>
    </source>
</evidence>
<feature type="transmembrane region" description="Helical" evidence="13">
    <location>
        <begin position="475"/>
        <end position="499"/>
    </location>
</feature>
<evidence type="ECO:0000313" key="16">
    <source>
        <dbReference type="Proteomes" id="UP000678499"/>
    </source>
</evidence>
<keyword evidence="3 13" id="KW-0813">Transport</keyword>
<evidence type="ECO:0000256" key="9">
    <source>
        <dbReference type="ARBA" id="ARBA00023173"/>
    </source>
</evidence>
<keyword evidence="8 13" id="KW-0472">Membrane</keyword>
<feature type="transmembrane region" description="Helical" evidence="13">
    <location>
        <begin position="308"/>
        <end position="327"/>
    </location>
</feature>
<dbReference type="Pfam" id="PF04906">
    <property type="entry name" value="Tweety"/>
    <property type="match status" value="1"/>
</dbReference>
<dbReference type="PANTHER" id="PTHR12424">
    <property type="entry name" value="TWEETY-RELATED"/>
    <property type="match status" value="1"/>
</dbReference>
<reference evidence="15" key="1">
    <citation type="submission" date="2020-11" db="EMBL/GenBank/DDBJ databases">
        <authorList>
            <person name="Tran Van P."/>
        </authorList>
    </citation>
    <scope>NUCLEOTIDE SEQUENCE</scope>
</reference>
<evidence type="ECO:0000256" key="4">
    <source>
        <dbReference type="ARBA" id="ARBA00022475"/>
    </source>
</evidence>
<keyword evidence="4" id="KW-1003">Cell membrane</keyword>
<keyword evidence="12 13" id="KW-0407">Ion channel</keyword>
<feature type="region of interest" description="Disordered" evidence="14">
    <location>
        <begin position="1"/>
        <end position="42"/>
    </location>
</feature>
<organism evidence="15">
    <name type="scientific">Notodromas monacha</name>
    <dbReference type="NCBI Taxonomy" id="399045"/>
    <lineage>
        <taxon>Eukaryota</taxon>
        <taxon>Metazoa</taxon>
        <taxon>Ecdysozoa</taxon>
        <taxon>Arthropoda</taxon>
        <taxon>Crustacea</taxon>
        <taxon>Oligostraca</taxon>
        <taxon>Ostracoda</taxon>
        <taxon>Podocopa</taxon>
        <taxon>Podocopida</taxon>
        <taxon>Cypridocopina</taxon>
        <taxon>Cypridoidea</taxon>
        <taxon>Cyprididae</taxon>
        <taxon>Notodromas</taxon>
    </lineage>
</organism>
<dbReference type="GO" id="GO:0005886">
    <property type="term" value="C:plasma membrane"/>
    <property type="evidence" value="ECO:0007669"/>
    <property type="project" value="UniProtKB-SubCell"/>
</dbReference>
<feature type="transmembrane region" description="Helical" evidence="13">
    <location>
        <begin position="142"/>
        <end position="167"/>
    </location>
</feature>
<keyword evidence="5 13" id="KW-0812">Transmembrane</keyword>
<comment type="similarity">
    <text evidence="2 13">Belongs to the tweety family.</text>
</comment>
<keyword evidence="11 13" id="KW-0868">Chloride</keyword>
<evidence type="ECO:0000256" key="2">
    <source>
        <dbReference type="ARBA" id="ARBA00009849"/>
    </source>
</evidence>
<dbReference type="EMBL" id="OA882461">
    <property type="protein sequence ID" value="CAD7275491.1"/>
    <property type="molecule type" value="Genomic_DNA"/>
</dbReference>
<feature type="region of interest" description="Disordered" evidence="14">
    <location>
        <begin position="553"/>
        <end position="579"/>
    </location>
</feature>
<evidence type="ECO:0000256" key="3">
    <source>
        <dbReference type="ARBA" id="ARBA00022448"/>
    </source>
</evidence>
<dbReference type="GO" id="GO:0005229">
    <property type="term" value="F:intracellularly calcium-gated chloride channel activity"/>
    <property type="evidence" value="ECO:0007669"/>
    <property type="project" value="TreeGrafter"/>
</dbReference>
<keyword evidence="9 13" id="KW-0869">Chloride channel</keyword>
<gene>
    <name evidence="15" type="ORF">NMOB1V02_LOCUS3285</name>
</gene>
<dbReference type="PANTHER" id="PTHR12424:SF8">
    <property type="entry name" value="PROTEIN TWEETY"/>
    <property type="match status" value="1"/>
</dbReference>
<dbReference type="Proteomes" id="UP000678499">
    <property type="component" value="Unassembled WGS sequence"/>
</dbReference>
<dbReference type="AlphaFoldDB" id="A0A7R9BHM9"/>
<keyword evidence="7 13" id="KW-0406">Ion transport</keyword>
<keyword evidence="16" id="KW-1185">Reference proteome</keyword>
<proteinExistence type="inferred from homology"/>
<dbReference type="OrthoDB" id="187568at2759"/>
<keyword evidence="6 13" id="KW-1133">Transmembrane helix</keyword>
<dbReference type="InterPro" id="IPR006990">
    <property type="entry name" value="Tweety"/>
</dbReference>
<name>A0A7R9BHM9_9CRUS</name>
<evidence type="ECO:0000256" key="7">
    <source>
        <dbReference type="ARBA" id="ARBA00023065"/>
    </source>
</evidence>
<accession>A0A7R9BHM9</accession>
<dbReference type="GO" id="GO:0072320">
    <property type="term" value="F:volume-sensitive chloride channel activity"/>
    <property type="evidence" value="ECO:0007669"/>
    <property type="project" value="TreeGrafter"/>
</dbReference>
<feature type="transmembrane region" description="Helical" evidence="13">
    <location>
        <begin position="334"/>
        <end position="363"/>
    </location>
</feature>